<dbReference type="EMBL" id="UINC01000761">
    <property type="protein sequence ID" value="SUZ60733.1"/>
    <property type="molecule type" value="Genomic_DNA"/>
</dbReference>
<accession>A0A381P523</accession>
<name>A0A381P523_9ZZZZ</name>
<sequence length="58" mass="6883">MTKKEREYYQIKWKEADQSARKAWVVYKNKPTKANKKLAFAAYKLADSFIEKIVGEKI</sequence>
<evidence type="ECO:0000313" key="1">
    <source>
        <dbReference type="EMBL" id="SUZ60733.1"/>
    </source>
</evidence>
<proteinExistence type="predicted"/>
<dbReference type="AlphaFoldDB" id="A0A381P523"/>
<reference evidence="1" key="1">
    <citation type="submission" date="2018-05" db="EMBL/GenBank/DDBJ databases">
        <authorList>
            <person name="Lanie J.A."/>
            <person name="Ng W.-L."/>
            <person name="Kazmierczak K.M."/>
            <person name="Andrzejewski T.M."/>
            <person name="Davidsen T.M."/>
            <person name="Wayne K.J."/>
            <person name="Tettelin H."/>
            <person name="Glass J.I."/>
            <person name="Rusch D."/>
            <person name="Podicherti R."/>
            <person name="Tsui H.-C.T."/>
            <person name="Winkler M.E."/>
        </authorList>
    </citation>
    <scope>NUCLEOTIDE SEQUENCE</scope>
</reference>
<gene>
    <name evidence="1" type="ORF">METZ01_LOCUS13587</name>
</gene>
<protein>
    <submittedName>
        <fullName evidence="1">Uncharacterized protein</fullName>
    </submittedName>
</protein>
<organism evidence="1">
    <name type="scientific">marine metagenome</name>
    <dbReference type="NCBI Taxonomy" id="408172"/>
    <lineage>
        <taxon>unclassified sequences</taxon>
        <taxon>metagenomes</taxon>
        <taxon>ecological metagenomes</taxon>
    </lineage>
</organism>